<dbReference type="AlphaFoldDB" id="A0A542ZDW3"/>
<dbReference type="Gene3D" id="3.30.2400.10">
    <property type="entry name" value="Major capsid protein gp5"/>
    <property type="match status" value="1"/>
</dbReference>
<comment type="caution">
    <text evidence="2">The sequence shown here is derived from an EMBL/GenBank/DDBJ whole genome shotgun (WGS) entry which is preliminary data.</text>
</comment>
<evidence type="ECO:0000313" key="3">
    <source>
        <dbReference type="Proteomes" id="UP000315389"/>
    </source>
</evidence>
<feature type="region of interest" description="Disordered" evidence="1">
    <location>
        <begin position="75"/>
        <end position="117"/>
    </location>
</feature>
<organism evidence="2 3">
    <name type="scientific">Rarobacter faecitabidus</name>
    <dbReference type="NCBI Taxonomy" id="13243"/>
    <lineage>
        <taxon>Bacteria</taxon>
        <taxon>Bacillati</taxon>
        <taxon>Actinomycetota</taxon>
        <taxon>Actinomycetes</taxon>
        <taxon>Micrococcales</taxon>
        <taxon>Rarobacteraceae</taxon>
        <taxon>Rarobacter</taxon>
    </lineage>
</organism>
<evidence type="ECO:0008006" key="4">
    <source>
        <dbReference type="Google" id="ProtNLM"/>
    </source>
</evidence>
<dbReference type="EMBL" id="VFOS01000003">
    <property type="protein sequence ID" value="TQL58535.1"/>
    <property type="molecule type" value="Genomic_DNA"/>
</dbReference>
<feature type="compositionally biased region" description="Polar residues" evidence="1">
    <location>
        <begin position="78"/>
        <end position="87"/>
    </location>
</feature>
<sequence length="474" mass="51893">MNFAALLKQARDNVNALISQRNDIANRFLELSASASPSAEQISELRTARAGLDEQIETARARVTDLEEEQARQAELDSLQSRTSEVPQTRDVGDGTVQDRSATQVTSEPRTYREDQDPQGLQFLRDVTGSFLGNQAARERLNRHMAEERVLRGATVERGVTTGGAPGTVVPQYLVELYAPKGRPGRKFADACRKHTLPATGMDIYIPRQKAKTTVADQVSELDTVSETDYEDELISSRIRTAAGSQTISRQAVDRGIGIEDIVLGDILKAYDQNLDSQLINRATTGLLAVSNAVTYTDADPTALELYAKILQGTANVEDVLQDLDDDDLFILMRGRRYTWLQNQFTDKWPILATGGAPQLNLGTNAENPYKSGVRGHLPNGGDIITDNNLPNNLGAGTNEDVVVVVARQEAHLWEDPSAPLFIRADQPQAKKLGIDLVVWGYYAAVFNRVVDDQGSPKAVHQKITGTGLVAPVF</sequence>
<reference evidence="2 3" key="1">
    <citation type="submission" date="2019-06" db="EMBL/GenBank/DDBJ databases">
        <title>Sequencing the genomes of 1000 actinobacteria strains.</title>
        <authorList>
            <person name="Klenk H.-P."/>
        </authorList>
    </citation>
    <scope>NUCLEOTIDE SEQUENCE [LARGE SCALE GENOMIC DNA]</scope>
    <source>
        <strain evidence="2 3">DSM 4813</strain>
    </source>
</reference>
<dbReference type="RefSeq" id="WP_142121516.1">
    <property type="nucleotide sequence ID" value="NZ_BAAASV010000002.1"/>
</dbReference>
<dbReference type="SUPFAM" id="SSF56563">
    <property type="entry name" value="Major capsid protein gp5"/>
    <property type="match status" value="1"/>
</dbReference>
<evidence type="ECO:0000256" key="1">
    <source>
        <dbReference type="SAM" id="MobiDB-lite"/>
    </source>
</evidence>
<protein>
    <recommendedName>
        <fullName evidence="4">HK97 family phage major capsid protein</fullName>
    </recommendedName>
</protein>
<dbReference type="OrthoDB" id="5139222at2"/>
<evidence type="ECO:0000313" key="2">
    <source>
        <dbReference type="EMBL" id="TQL58535.1"/>
    </source>
</evidence>
<name>A0A542ZDW3_RARFA</name>
<feature type="compositionally biased region" description="Polar residues" evidence="1">
    <location>
        <begin position="98"/>
        <end position="109"/>
    </location>
</feature>
<keyword evidence="3" id="KW-1185">Reference proteome</keyword>
<gene>
    <name evidence="2" type="ORF">FB461_1950</name>
</gene>
<accession>A0A542ZDW3</accession>
<dbReference type="Proteomes" id="UP000315389">
    <property type="component" value="Unassembled WGS sequence"/>
</dbReference>
<proteinExistence type="predicted"/>